<evidence type="ECO:0000256" key="2">
    <source>
        <dbReference type="ARBA" id="ARBA00007515"/>
    </source>
</evidence>
<dbReference type="Pfam" id="PF17903">
    <property type="entry name" value="KH_KRR1_1st"/>
    <property type="match status" value="1"/>
</dbReference>
<keyword evidence="3" id="KW-0694">RNA-binding</keyword>
<dbReference type="PANTHER" id="PTHR12826:SF13">
    <property type="entry name" value="RNA-BINDING PROTEIN PNO1"/>
    <property type="match status" value="1"/>
</dbReference>
<feature type="domain" description="KRR1 small subunit processome component first KH" evidence="5">
    <location>
        <begin position="37"/>
        <end position="98"/>
    </location>
</feature>
<dbReference type="GO" id="GO:0042254">
    <property type="term" value="P:ribosome biogenesis"/>
    <property type="evidence" value="ECO:0007669"/>
    <property type="project" value="UniProtKB-ARBA"/>
</dbReference>
<reference evidence="7 8" key="1">
    <citation type="journal article" date="2024" name="Nat. Commun.">
        <title>Phylogenomics reveals the evolutionary origins of lichenization in chlorophyte algae.</title>
        <authorList>
            <person name="Puginier C."/>
            <person name="Libourel C."/>
            <person name="Otte J."/>
            <person name="Skaloud P."/>
            <person name="Haon M."/>
            <person name="Grisel S."/>
            <person name="Petersen M."/>
            <person name="Berrin J.G."/>
            <person name="Delaux P.M."/>
            <person name="Dal Grande F."/>
            <person name="Keller J."/>
        </authorList>
    </citation>
    <scope>NUCLEOTIDE SEQUENCE [LARGE SCALE GENOMIC DNA]</scope>
    <source>
        <strain evidence="7 8">SAG 2043</strain>
    </source>
</reference>
<comment type="subcellular location">
    <subcellularLocation>
        <location evidence="1">Nucleus</location>
        <location evidence="1">Nucleolus</location>
    </subcellularLocation>
</comment>
<comment type="similarity">
    <text evidence="2">Belongs to the PNO1 family.</text>
</comment>
<evidence type="ECO:0000259" key="6">
    <source>
        <dbReference type="Pfam" id="PF22891"/>
    </source>
</evidence>
<dbReference type="AlphaFoldDB" id="A0AAW1PTJ6"/>
<dbReference type="InterPro" id="IPR055212">
    <property type="entry name" value="KH-I_PNO1_first"/>
</dbReference>
<dbReference type="GO" id="GO:0005730">
    <property type="term" value="C:nucleolus"/>
    <property type="evidence" value="ECO:0007669"/>
    <property type="project" value="UniProtKB-SubCell"/>
</dbReference>
<evidence type="ECO:0008006" key="9">
    <source>
        <dbReference type="Google" id="ProtNLM"/>
    </source>
</evidence>
<dbReference type="PANTHER" id="PTHR12826">
    <property type="entry name" value="RIBONUCLEASE Y"/>
    <property type="match status" value="1"/>
</dbReference>
<organism evidence="7 8">
    <name type="scientific">[Myrmecia] bisecta</name>
    <dbReference type="NCBI Taxonomy" id="41462"/>
    <lineage>
        <taxon>Eukaryota</taxon>
        <taxon>Viridiplantae</taxon>
        <taxon>Chlorophyta</taxon>
        <taxon>core chlorophytes</taxon>
        <taxon>Trebouxiophyceae</taxon>
        <taxon>Trebouxiales</taxon>
        <taxon>Trebouxiaceae</taxon>
        <taxon>Myrmecia</taxon>
    </lineage>
</organism>
<dbReference type="InterPro" id="IPR041174">
    <property type="entry name" value="KRR1-like_KH1"/>
</dbReference>
<protein>
    <recommendedName>
        <fullName evidence="9">K Homology domain-containing protein</fullName>
    </recommendedName>
</protein>
<evidence type="ECO:0000313" key="7">
    <source>
        <dbReference type="EMBL" id="KAK9811792.1"/>
    </source>
</evidence>
<gene>
    <name evidence="7" type="ORF">WJX72_010185</name>
</gene>
<dbReference type="Proteomes" id="UP001489004">
    <property type="component" value="Unassembled WGS sequence"/>
</dbReference>
<evidence type="ECO:0000313" key="8">
    <source>
        <dbReference type="Proteomes" id="UP001489004"/>
    </source>
</evidence>
<dbReference type="SUPFAM" id="SSF54791">
    <property type="entry name" value="Eukaryotic type KH-domain (KH-domain type I)"/>
    <property type="match status" value="1"/>
</dbReference>
<dbReference type="FunFam" id="3.30.1370.10:FF:000009">
    <property type="entry name" value="RNA-binding protein PNO1"/>
    <property type="match status" value="1"/>
</dbReference>
<dbReference type="Gene3D" id="3.30.1370.10">
    <property type="entry name" value="K Homology domain, type 1"/>
    <property type="match status" value="1"/>
</dbReference>
<dbReference type="GO" id="GO:0003723">
    <property type="term" value="F:RNA binding"/>
    <property type="evidence" value="ECO:0007669"/>
    <property type="project" value="UniProtKB-KW"/>
</dbReference>
<sequence length="211" mass="23765">MQLEPTTTAASGDPEVPKFAPLSAFEQNGKKLEFRRVTVPQHRMTPLKNAWMQLYKPVTENMKLDMRMNLKSRKVELKTTPETPDAANLQKAADFVHAYILGFEIADAIALLRLDDLYIECFEIKDVKTLRGEHLSRCIGRLAGKSGKTKFTIENATKTRVVLADTRVHILGSFQNIRICRDAICGLILGSPPGKVYSKLRSMCMRLNDTL</sequence>
<dbReference type="CDD" id="cd22392">
    <property type="entry name" value="KH-I_PNO1_rpt2"/>
    <property type="match status" value="1"/>
</dbReference>
<proteinExistence type="inferred from homology"/>
<evidence type="ECO:0000259" key="5">
    <source>
        <dbReference type="Pfam" id="PF17903"/>
    </source>
</evidence>
<feature type="domain" description="PNO1 second type I KH" evidence="6">
    <location>
        <begin position="122"/>
        <end position="203"/>
    </location>
</feature>
<dbReference type="InterPro" id="IPR036612">
    <property type="entry name" value="KH_dom_type_1_sf"/>
</dbReference>
<keyword evidence="8" id="KW-1185">Reference proteome</keyword>
<dbReference type="Pfam" id="PF22891">
    <property type="entry name" value="KH_PNO1_2nd"/>
    <property type="match status" value="1"/>
</dbReference>
<keyword evidence="4" id="KW-0539">Nucleus</keyword>
<dbReference type="EMBL" id="JALJOR010000009">
    <property type="protein sequence ID" value="KAK9811792.1"/>
    <property type="molecule type" value="Genomic_DNA"/>
</dbReference>
<dbReference type="CDD" id="cd22391">
    <property type="entry name" value="KH-I_PNO1_rpt1"/>
    <property type="match status" value="1"/>
</dbReference>
<comment type="caution">
    <text evidence="7">The sequence shown here is derived from an EMBL/GenBank/DDBJ whole genome shotgun (WGS) entry which is preliminary data.</text>
</comment>
<evidence type="ECO:0000256" key="1">
    <source>
        <dbReference type="ARBA" id="ARBA00004604"/>
    </source>
</evidence>
<dbReference type="InterPro" id="IPR055211">
    <property type="entry name" value="KH_PNO1_2nd"/>
</dbReference>
<accession>A0AAW1PTJ6</accession>
<evidence type="ECO:0000256" key="4">
    <source>
        <dbReference type="ARBA" id="ARBA00023242"/>
    </source>
</evidence>
<name>A0AAW1PTJ6_9CHLO</name>
<evidence type="ECO:0000256" key="3">
    <source>
        <dbReference type="ARBA" id="ARBA00022884"/>
    </source>
</evidence>